<evidence type="ECO:0000256" key="1">
    <source>
        <dbReference type="ARBA" id="ARBA00022801"/>
    </source>
</evidence>
<keyword evidence="2" id="KW-0812">Transmembrane</keyword>
<accession>A0A6A5BVZ2</accession>
<dbReference type="InterPro" id="IPR008979">
    <property type="entry name" value="Galactose-bd-like_sf"/>
</dbReference>
<dbReference type="RefSeq" id="XP_044561812.1">
    <property type="nucleotide sequence ID" value="XM_044707091.1"/>
</dbReference>
<dbReference type="OMA" id="MVTGWWD"/>
<keyword evidence="2" id="KW-1133">Transmembrane helix</keyword>
<dbReference type="Gene3D" id="3.40.50.1820">
    <property type="entry name" value="alpha/beta hydrolase"/>
    <property type="match status" value="2"/>
</dbReference>
<evidence type="ECO:0000313" key="4">
    <source>
        <dbReference type="EMBL" id="KAF0977099.1"/>
    </source>
</evidence>
<keyword evidence="2" id="KW-0472">Membrane</keyword>
<reference evidence="4 5" key="1">
    <citation type="journal article" date="2019" name="Sci. Rep.">
        <title>Nanopore sequencing improves the draft genome of the human pathogenic amoeba Naegleria fowleri.</title>
        <authorList>
            <person name="Liechti N."/>
            <person name="Schurch N."/>
            <person name="Bruggmann R."/>
            <person name="Wittwer M."/>
        </authorList>
    </citation>
    <scope>NUCLEOTIDE SEQUENCE [LARGE SCALE GENOMIC DNA]</scope>
    <source>
        <strain evidence="4 5">ATCC 30894</strain>
    </source>
</reference>
<dbReference type="EMBL" id="VFQX01000035">
    <property type="protein sequence ID" value="KAF0977099.1"/>
    <property type="molecule type" value="Genomic_DNA"/>
</dbReference>
<dbReference type="Pfam" id="PF02129">
    <property type="entry name" value="Peptidase_S15"/>
    <property type="match status" value="1"/>
</dbReference>
<name>A0A6A5BVZ2_NAEFO</name>
<proteinExistence type="predicted"/>
<feature type="domain" description="Xaa-Pro dipeptidyl-peptidase C-terminal" evidence="3">
    <location>
        <begin position="347"/>
        <end position="588"/>
    </location>
</feature>
<keyword evidence="5" id="KW-1185">Reference proteome</keyword>
<dbReference type="InterPro" id="IPR029058">
    <property type="entry name" value="AB_hydrolase_fold"/>
</dbReference>
<sequence length="669" mass="76190">MFPFHCCWWSCVVSSSSEISHPTTKWLIPPCITERCKPSVDASQTLLFLLLLLFIMLLGSSSIVGLELQFQKQTTLSTTTTIHHSQHHHVEKQSSYQTQFNFSIPVHSPPANLFTLVTFPNLSEKTKFDLVLEKTPYGTDSLTLEEKVFNNAQFAFAGQDNRGCHQSSGNYSIWRTETIDSHQTIEFLMKTMPNQLTGKVFSYGASADAISSYFLPRVKSPYLAGQCLVVGTANVHKFIYQNGAFRQQDLSVWLERLAHQPQSLPIIIEHEGMSEFWESNTLRSGENVTFPSLHIAGWNDLFLDGTLNAFKMYRQYRPHDTYLIIVPTGHCQKSEISYPEQELLLHPELLCPYLFKYSSLPFIDKITLYMMGPNSEPSSYANGNYYVTLPDFPETEPLRLYLTSSRTLSPHPFTSSPLTNLTFVYDPRNPTPTIGGNNLFVPTCGPYDQRTNENRPDNIIFTSEPFTRETMLVGSMKLSLRVSSNCTDTDFVVRLSDVYPEPDGRSMLLSDSIQRMRWRHGGSEKHLMTPNEIYELEIELWPTAYIFHERHRIRVAITSSNYPRFSVNPNNGLDLKHDPNIKSSSMIQNDDGKEIKEWPLITALNTLHLDGQTSFLTLPRVKDMNLIKQARHRFENIHKPKLLQALLLNHNLSRSGSSSNSSGSTSDHP</sequence>
<gene>
    <name evidence="4" type="ORF">FDP41_003752</name>
</gene>
<feature type="transmembrane region" description="Helical" evidence="2">
    <location>
        <begin position="45"/>
        <end position="66"/>
    </location>
</feature>
<keyword evidence="1" id="KW-0378">Hydrolase</keyword>
<dbReference type="SMART" id="SM00939">
    <property type="entry name" value="PepX_C"/>
    <property type="match status" value="1"/>
</dbReference>
<dbReference type="Pfam" id="PF08530">
    <property type="entry name" value="PepX_C"/>
    <property type="match status" value="1"/>
</dbReference>
<dbReference type="InterPro" id="IPR013736">
    <property type="entry name" value="Xaa-Pro_dipept_C"/>
</dbReference>
<dbReference type="Proteomes" id="UP000444721">
    <property type="component" value="Unassembled WGS sequence"/>
</dbReference>
<dbReference type="Gene3D" id="1.10.3020.10">
    <property type="entry name" value="alpha-amino acid ester hydrolase ( Helical cap domain)"/>
    <property type="match status" value="2"/>
</dbReference>
<dbReference type="SUPFAM" id="SSF53474">
    <property type="entry name" value="alpha/beta-Hydrolases"/>
    <property type="match status" value="1"/>
</dbReference>
<protein>
    <recommendedName>
        <fullName evidence="3">Xaa-Pro dipeptidyl-peptidase C-terminal domain-containing protein</fullName>
    </recommendedName>
</protein>
<dbReference type="AlphaFoldDB" id="A0A6A5BVZ2"/>
<dbReference type="SUPFAM" id="SSF49785">
    <property type="entry name" value="Galactose-binding domain-like"/>
    <property type="match status" value="1"/>
</dbReference>
<dbReference type="OrthoDB" id="416441at2759"/>
<dbReference type="VEuPathDB" id="AmoebaDB:NfTy_064650"/>
<dbReference type="Gene3D" id="2.60.120.260">
    <property type="entry name" value="Galactose-binding domain-like"/>
    <property type="match status" value="1"/>
</dbReference>
<dbReference type="VEuPathDB" id="AmoebaDB:NF0077780"/>
<evidence type="ECO:0000259" key="3">
    <source>
        <dbReference type="SMART" id="SM00939"/>
    </source>
</evidence>
<dbReference type="GeneID" id="68110970"/>
<dbReference type="NCBIfam" id="TIGR00976">
    <property type="entry name" value="CocE_NonD"/>
    <property type="match status" value="1"/>
</dbReference>
<dbReference type="InterPro" id="IPR000383">
    <property type="entry name" value="Xaa-Pro-like_dom"/>
</dbReference>
<evidence type="ECO:0000313" key="5">
    <source>
        <dbReference type="Proteomes" id="UP000444721"/>
    </source>
</evidence>
<evidence type="ECO:0000256" key="2">
    <source>
        <dbReference type="SAM" id="Phobius"/>
    </source>
</evidence>
<organism evidence="4 5">
    <name type="scientific">Naegleria fowleri</name>
    <name type="common">Brain eating amoeba</name>
    <dbReference type="NCBI Taxonomy" id="5763"/>
    <lineage>
        <taxon>Eukaryota</taxon>
        <taxon>Discoba</taxon>
        <taxon>Heterolobosea</taxon>
        <taxon>Tetramitia</taxon>
        <taxon>Eutetramitia</taxon>
        <taxon>Vahlkampfiidae</taxon>
        <taxon>Naegleria</taxon>
    </lineage>
</organism>
<dbReference type="InterPro" id="IPR005674">
    <property type="entry name" value="CocE/Ser_esterase"/>
</dbReference>
<comment type="caution">
    <text evidence="4">The sequence shown here is derived from an EMBL/GenBank/DDBJ whole genome shotgun (WGS) entry which is preliminary data.</text>
</comment>
<dbReference type="GO" id="GO:0008239">
    <property type="term" value="F:dipeptidyl-peptidase activity"/>
    <property type="evidence" value="ECO:0007669"/>
    <property type="project" value="InterPro"/>
</dbReference>
<dbReference type="VEuPathDB" id="AmoebaDB:FDP41_003752"/>